<protein>
    <submittedName>
        <fullName evidence="1">Uncharacterized protein</fullName>
    </submittedName>
</protein>
<dbReference type="Proteomes" id="UP001500393">
    <property type="component" value="Unassembled WGS sequence"/>
</dbReference>
<evidence type="ECO:0000313" key="2">
    <source>
        <dbReference type="Proteomes" id="UP001500393"/>
    </source>
</evidence>
<gene>
    <name evidence="1" type="ORF">GCM10009789_41120</name>
</gene>
<accession>A0ABP4PQF2</accession>
<sequence>MARGNQVELGLASGFPAAVSIRGIRRDRPVAVGAIVGDVKRWYWRFFEWPAVVPGSSADR</sequence>
<evidence type="ECO:0000313" key="1">
    <source>
        <dbReference type="EMBL" id="GAA1583107.1"/>
    </source>
</evidence>
<organism evidence="1 2">
    <name type="scientific">Kribbella sancticallisti</name>
    <dbReference type="NCBI Taxonomy" id="460087"/>
    <lineage>
        <taxon>Bacteria</taxon>
        <taxon>Bacillati</taxon>
        <taxon>Actinomycetota</taxon>
        <taxon>Actinomycetes</taxon>
        <taxon>Propionibacteriales</taxon>
        <taxon>Kribbellaceae</taxon>
        <taxon>Kribbella</taxon>
    </lineage>
</organism>
<dbReference type="EMBL" id="BAAAOS010000025">
    <property type="protein sequence ID" value="GAA1583107.1"/>
    <property type="molecule type" value="Genomic_DNA"/>
</dbReference>
<name>A0ABP4PQF2_9ACTN</name>
<proteinExistence type="predicted"/>
<comment type="caution">
    <text evidence="1">The sequence shown here is derived from an EMBL/GenBank/DDBJ whole genome shotgun (WGS) entry which is preliminary data.</text>
</comment>
<keyword evidence="2" id="KW-1185">Reference proteome</keyword>
<reference evidence="2" key="1">
    <citation type="journal article" date="2019" name="Int. J. Syst. Evol. Microbiol.">
        <title>The Global Catalogue of Microorganisms (GCM) 10K type strain sequencing project: providing services to taxonomists for standard genome sequencing and annotation.</title>
        <authorList>
            <consortium name="The Broad Institute Genomics Platform"/>
            <consortium name="The Broad Institute Genome Sequencing Center for Infectious Disease"/>
            <person name="Wu L."/>
            <person name="Ma J."/>
        </authorList>
    </citation>
    <scope>NUCLEOTIDE SEQUENCE [LARGE SCALE GENOMIC DNA]</scope>
    <source>
        <strain evidence="2">JCM 14969</strain>
    </source>
</reference>